<evidence type="ECO:0000256" key="1">
    <source>
        <dbReference type="SAM" id="Phobius"/>
    </source>
</evidence>
<reference evidence="2 3" key="1">
    <citation type="submission" date="2021-01" db="EMBL/GenBank/DDBJ databases">
        <title>Whole genome shotgun sequence of Verrucosispora qiuiae NBRC 106684.</title>
        <authorList>
            <person name="Komaki H."/>
            <person name="Tamura T."/>
        </authorList>
    </citation>
    <scope>NUCLEOTIDE SEQUENCE [LARGE SCALE GENOMIC DNA]</scope>
    <source>
        <strain evidence="2 3">NBRC 106684</strain>
    </source>
</reference>
<evidence type="ECO:0000313" key="3">
    <source>
        <dbReference type="Proteomes" id="UP000653076"/>
    </source>
</evidence>
<sequence length="346" mass="37027">MNLIRAEVERLAARRFVQLMVVLLAFAFAVTAATTLAGSHQPSASELAQAQQEAMAERREMEVRHANCLAREQGAPPPVEDYGYLPGDCSELDPALRDRLPVTADYLNGVFTFTRQAEPLLYFLVAFLVLFGFLVGASYIGADLNSGGVVNLLLWRPRRLAVLGTKLGTLLGVTLAVSVLASVAYLVTFWIIAQVAGYPGPTDASFWTSLGAIWGRGLVLVLLATAVGFAVAAMGRHTSAALGAVAAYLVVWELGGRIVLEILQAARPDQLMLSTYVGAWLTGEMTFWDNSACIGDRHGQFGPGLAFGYCDGSYTLGWPAALAVLLLLTGGLTAAAFAVFRRRDLI</sequence>
<keyword evidence="3" id="KW-1185">Reference proteome</keyword>
<feature type="transmembrane region" description="Helical" evidence="1">
    <location>
        <begin position="240"/>
        <end position="260"/>
    </location>
</feature>
<keyword evidence="1" id="KW-0812">Transmembrane</keyword>
<feature type="transmembrane region" description="Helical" evidence="1">
    <location>
        <begin position="213"/>
        <end position="233"/>
    </location>
</feature>
<protein>
    <recommendedName>
        <fullName evidence="4">ABC transporter permease</fullName>
    </recommendedName>
</protein>
<dbReference type="EMBL" id="BOPC01000066">
    <property type="protein sequence ID" value="GIJ29306.1"/>
    <property type="molecule type" value="Genomic_DNA"/>
</dbReference>
<keyword evidence="1" id="KW-1133">Transmembrane helix</keyword>
<feature type="transmembrane region" description="Helical" evidence="1">
    <location>
        <begin position="163"/>
        <end position="193"/>
    </location>
</feature>
<keyword evidence="1" id="KW-0472">Membrane</keyword>
<evidence type="ECO:0008006" key="4">
    <source>
        <dbReference type="Google" id="ProtNLM"/>
    </source>
</evidence>
<gene>
    <name evidence="2" type="ORF">Vqi01_44680</name>
</gene>
<comment type="caution">
    <text evidence="2">The sequence shown here is derived from an EMBL/GenBank/DDBJ whole genome shotgun (WGS) entry which is preliminary data.</text>
</comment>
<dbReference type="RefSeq" id="WP_204036778.1">
    <property type="nucleotide sequence ID" value="NZ_BOPC01000066.1"/>
</dbReference>
<organism evidence="2 3">
    <name type="scientific">Micromonospora qiuiae</name>
    <dbReference type="NCBI Taxonomy" id="502268"/>
    <lineage>
        <taxon>Bacteria</taxon>
        <taxon>Bacillati</taxon>
        <taxon>Actinomycetota</taxon>
        <taxon>Actinomycetes</taxon>
        <taxon>Micromonosporales</taxon>
        <taxon>Micromonosporaceae</taxon>
        <taxon>Micromonospora</taxon>
    </lineage>
</organism>
<dbReference type="Pfam" id="PF12679">
    <property type="entry name" value="ABC2_membrane_2"/>
    <property type="match status" value="1"/>
</dbReference>
<feature type="transmembrane region" description="Helical" evidence="1">
    <location>
        <begin position="120"/>
        <end position="142"/>
    </location>
</feature>
<evidence type="ECO:0000313" key="2">
    <source>
        <dbReference type="EMBL" id="GIJ29306.1"/>
    </source>
</evidence>
<name>A0ABQ4JII2_9ACTN</name>
<feature type="transmembrane region" description="Helical" evidence="1">
    <location>
        <begin position="316"/>
        <end position="340"/>
    </location>
</feature>
<accession>A0ABQ4JII2</accession>
<dbReference type="Proteomes" id="UP000653076">
    <property type="component" value="Unassembled WGS sequence"/>
</dbReference>
<proteinExistence type="predicted"/>